<feature type="transmembrane region" description="Helical" evidence="14">
    <location>
        <begin position="388"/>
        <end position="407"/>
    </location>
</feature>
<evidence type="ECO:0000256" key="6">
    <source>
        <dbReference type="ARBA" id="ARBA00022847"/>
    </source>
</evidence>
<evidence type="ECO:0000256" key="7">
    <source>
        <dbReference type="ARBA" id="ARBA00022989"/>
    </source>
</evidence>
<name>A0A3D9YZD6_9HYPH</name>
<dbReference type="PROSITE" id="PS50283">
    <property type="entry name" value="NA_SOLUT_SYMP_3"/>
    <property type="match status" value="1"/>
</dbReference>
<dbReference type="GO" id="GO:0006814">
    <property type="term" value="P:sodium ion transport"/>
    <property type="evidence" value="ECO:0007669"/>
    <property type="project" value="UniProtKB-KW"/>
</dbReference>
<dbReference type="InterPro" id="IPR038377">
    <property type="entry name" value="Na/Glc_symporter_sf"/>
</dbReference>
<sequence length="473" mass="50116">MHRADDLSVLIFLVTLAATFAASFLGRAHTRQLNSDALADQKLSKWLVGLSAGATGNSAFIVTGVVGLGYTLGLQALLLPFGWLFGDIAFWTFFPDGINRLGRKTKAATLTDVIASGLPAVARRRVKLLAAALILICLTGYISAQWIAGQKFLEGAFGFPHLLSLLLFATLIVLYTGIGGFRGSVYADTLQAVIRIFGTSLALGAVIVVAWRNSAGFWENTAVAGTQFFVLLPHGLPAALLFMLGFAAAAFGFGLGQPQMTSRYLAGRSPAETRSAWWIFIGFIQFTWIAMTIFGVVLRGVMPAIADPEAGLSLFFRTNMGPVLTGLIVADIFATIAATSNSLLVAMAQTVKFDVIEVLTPRVPPLWPIVLLLGLISMAISARLDRSVVSLVLSSISLLGAGLAPAMMVRVLDWRRTNLSVPLSIIAGFAAAALWKLSGFGAFLNEAAPGIAIGLGANFLTVALRRKGTAIAE</sequence>
<keyword evidence="6" id="KW-0769">Symport</keyword>
<evidence type="ECO:0000313" key="16">
    <source>
        <dbReference type="Proteomes" id="UP000256900"/>
    </source>
</evidence>
<feature type="transmembrane region" description="Helical" evidence="14">
    <location>
        <begin position="365"/>
        <end position="382"/>
    </location>
</feature>
<dbReference type="AlphaFoldDB" id="A0A3D9YZD6"/>
<evidence type="ECO:0000256" key="9">
    <source>
        <dbReference type="ARBA" id="ARBA00023065"/>
    </source>
</evidence>
<organism evidence="15 16">
    <name type="scientific">Methylovirgula ligni</name>
    <dbReference type="NCBI Taxonomy" id="569860"/>
    <lineage>
        <taxon>Bacteria</taxon>
        <taxon>Pseudomonadati</taxon>
        <taxon>Pseudomonadota</taxon>
        <taxon>Alphaproteobacteria</taxon>
        <taxon>Hyphomicrobiales</taxon>
        <taxon>Beijerinckiaceae</taxon>
        <taxon>Methylovirgula</taxon>
    </lineage>
</organism>
<dbReference type="GO" id="GO:0005886">
    <property type="term" value="C:plasma membrane"/>
    <property type="evidence" value="ECO:0007669"/>
    <property type="project" value="UniProtKB-SubCell"/>
</dbReference>
<dbReference type="PANTHER" id="PTHR48086">
    <property type="entry name" value="SODIUM/PROLINE SYMPORTER-RELATED"/>
    <property type="match status" value="1"/>
</dbReference>
<keyword evidence="9" id="KW-0406">Ion transport</keyword>
<evidence type="ECO:0000313" key="15">
    <source>
        <dbReference type="EMBL" id="REF88017.1"/>
    </source>
</evidence>
<evidence type="ECO:0000256" key="8">
    <source>
        <dbReference type="ARBA" id="ARBA00023053"/>
    </source>
</evidence>
<feature type="transmembrane region" description="Helical" evidence="14">
    <location>
        <begin position="419"/>
        <end position="435"/>
    </location>
</feature>
<feature type="transmembrane region" description="Helical" evidence="14">
    <location>
        <begin position="231"/>
        <end position="255"/>
    </location>
</feature>
<feature type="transmembrane region" description="Helical" evidence="14">
    <location>
        <begin position="447"/>
        <end position="464"/>
    </location>
</feature>
<feature type="transmembrane region" description="Helical" evidence="14">
    <location>
        <begin position="128"/>
        <end position="147"/>
    </location>
</feature>
<dbReference type="EMBL" id="QUMO01000002">
    <property type="protein sequence ID" value="REF88017.1"/>
    <property type="molecule type" value="Genomic_DNA"/>
</dbReference>
<dbReference type="GO" id="GO:0015293">
    <property type="term" value="F:symporter activity"/>
    <property type="evidence" value="ECO:0007669"/>
    <property type="project" value="UniProtKB-KW"/>
</dbReference>
<keyword evidence="16" id="KW-1185">Reference proteome</keyword>
<feature type="transmembrane region" description="Helical" evidence="14">
    <location>
        <begin position="322"/>
        <end position="344"/>
    </location>
</feature>
<evidence type="ECO:0000256" key="11">
    <source>
        <dbReference type="ARBA" id="ARBA00023201"/>
    </source>
</evidence>
<reference evidence="15 16" key="1">
    <citation type="submission" date="2018-08" db="EMBL/GenBank/DDBJ databases">
        <title>Genomic Encyclopedia of Type Strains, Phase IV (KMG-IV): sequencing the most valuable type-strain genomes for metagenomic binning, comparative biology and taxonomic classification.</title>
        <authorList>
            <person name="Goeker M."/>
        </authorList>
    </citation>
    <scope>NUCLEOTIDE SEQUENCE [LARGE SCALE GENOMIC DNA]</scope>
    <source>
        <strain evidence="15 16">BW863</strain>
    </source>
</reference>
<proteinExistence type="inferred from homology"/>
<dbReference type="InterPro" id="IPR050277">
    <property type="entry name" value="Sodium:Solute_Symporter"/>
</dbReference>
<feature type="transmembrane region" description="Helical" evidence="14">
    <location>
        <begin position="46"/>
        <end position="70"/>
    </location>
</feature>
<feature type="transmembrane region" description="Helical" evidence="14">
    <location>
        <begin position="76"/>
        <end position="94"/>
    </location>
</feature>
<feature type="transmembrane region" description="Helical" evidence="14">
    <location>
        <begin position="159"/>
        <end position="181"/>
    </location>
</feature>
<keyword evidence="7 14" id="KW-1133">Transmembrane helix</keyword>
<evidence type="ECO:0000256" key="14">
    <source>
        <dbReference type="SAM" id="Phobius"/>
    </source>
</evidence>
<evidence type="ECO:0000256" key="13">
    <source>
        <dbReference type="RuleBase" id="RU362091"/>
    </source>
</evidence>
<comment type="caution">
    <text evidence="15">The sequence shown here is derived from an EMBL/GenBank/DDBJ whole genome shotgun (WGS) entry which is preliminary data.</text>
</comment>
<dbReference type="RefSeq" id="WP_115836145.1">
    <property type="nucleotide sequence ID" value="NZ_CP025086.1"/>
</dbReference>
<evidence type="ECO:0000256" key="5">
    <source>
        <dbReference type="ARBA" id="ARBA00022692"/>
    </source>
</evidence>
<evidence type="ECO:0000256" key="2">
    <source>
        <dbReference type="ARBA" id="ARBA00006434"/>
    </source>
</evidence>
<comment type="subcellular location">
    <subcellularLocation>
        <location evidence="1">Cell membrane</location>
        <topology evidence="1">Multi-pass membrane protein</topology>
    </subcellularLocation>
</comment>
<feature type="transmembrane region" description="Helical" evidence="14">
    <location>
        <begin position="193"/>
        <end position="211"/>
    </location>
</feature>
<comment type="similarity">
    <text evidence="2 13">Belongs to the sodium:solute symporter (SSF) (TC 2.A.21) family.</text>
</comment>
<evidence type="ECO:0000256" key="12">
    <source>
        <dbReference type="ARBA" id="ARBA00033708"/>
    </source>
</evidence>
<keyword evidence="4" id="KW-1003">Cell membrane</keyword>
<keyword evidence="8" id="KW-0915">Sodium</keyword>
<dbReference type="InterPro" id="IPR001734">
    <property type="entry name" value="Na/solute_symporter"/>
</dbReference>
<evidence type="ECO:0000256" key="4">
    <source>
        <dbReference type="ARBA" id="ARBA00022475"/>
    </source>
</evidence>
<accession>A0A3D9YZD6</accession>
<dbReference type="OrthoDB" id="9789704at2"/>
<keyword evidence="10 14" id="KW-0472">Membrane</keyword>
<dbReference type="Pfam" id="PF00474">
    <property type="entry name" value="SSF"/>
    <property type="match status" value="1"/>
</dbReference>
<dbReference type="Gene3D" id="1.20.1730.10">
    <property type="entry name" value="Sodium/glucose cotransporter"/>
    <property type="match status" value="1"/>
</dbReference>
<gene>
    <name evidence="15" type="ORF">DES32_1657</name>
</gene>
<evidence type="ECO:0000256" key="3">
    <source>
        <dbReference type="ARBA" id="ARBA00022448"/>
    </source>
</evidence>
<dbReference type="PANTHER" id="PTHR48086:SF3">
    <property type="entry name" value="SODIUM_PROLINE SYMPORTER"/>
    <property type="match status" value="1"/>
</dbReference>
<keyword evidence="11" id="KW-0739">Sodium transport</keyword>
<evidence type="ECO:0000256" key="10">
    <source>
        <dbReference type="ARBA" id="ARBA00023136"/>
    </source>
</evidence>
<feature type="transmembrane region" description="Helical" evidence="14">
    <location>
        <begin position="6"/>
        <end position="25"/>
    </location>
</feature>
<comment type="catalytic activity">
    <reaction evidence="12">
        <text>L-proline(in) + Na(+)(in) = L-proline(out) + Na(+)(out)</text>
        <dbReference type="Rhea" id="RHEA:28967"/>
        <dbReference type="ChEBI" id="CHEBI:29101"/>
        <dbReference type="ChEBI" id="CHEBI:60039"/>
    </reaction>
</comment>
<feature type="transmembrane region" description="Helical" evidence="14">
    <location>
        <begin position="276"/>
        <end position="302"/>
    </location>
</feature>
<protein>
    <submittedName>
        <fullName evidence="15">Na+/proline symporter</fullName>
    </submittedName>
</protein>
<dbReference type="Proteomes" id="UP000256900">
    <property type="component" value="Unassembled WGS sequence"/>
</dbReference>
<keyword evidence="5 14" id="KW-0812">Transmembrane</keyword>
<evidence type="ECO:0000256" key="1">
    <source>
        <dbReference type="ARBA" id="ARBA00004651"/>
    </source>
</evidence>
<keyword evidence="3" id="KW-0813">Transport</keyword>